<organism evidence="1 2">
    <name type="scientific">Pluteus cervinus</name>
    <dbReference type="NCBI Taxonomy" id="181527"/>
    <lineage>
        <taxon>Eukaryota</taxon>
        <taxon>Fungi</taxon>
        <taxon>Dikarya</taxon>
        <taxon>Basidiomycota</taxon>
        <taxon>Agaricomycotina</taxon>
        <taxon>Agaricomycetes</taxon>
        <taxon>Agaricomycetidae</taxon>
        <taxon>Agaricales</taxon>
        <taxon>Pluteineae</taxon>
        <taxon>Pluteaceae</taxon>
        <taxon>Pluteus</taxon>
    </lineage>
</organism>
<protein>
    <submittedName>
        <fullName evidence="1">Uncharacterized protein</fullName>
    </submittedName>
</protein>
<dbReference type="EMBL" id="ML208657">
    <property type="protein sequence ID" value="TFK61474.1"/>
    <property type="molecule type" value="Genomic_DNA"/>
</dbReference>
<evidence type="ECO:0000313" key="1">
    <source>
        <dbReference type="EMBL" id="TFK61474.1"/>
    </source>
</evidence>
<keyword evidence="2" id="KW-1185">Reference proteome</keyword>
<accession>A0ACD3A840</accession>
<sequence>MTTTLPWEVIEHILHFLKPPKDLPTIRACSLVSHGCNFLMRPKVFHSITLIPSGDFNVGSTTARGFLSLLETSPDIAQYVKTLTISEIDLGPVSRTPMIHRQSWAKRWLDTEFLVVIKLVDLATELDTIKLMLHHRDWITLDKRLEQALEDVLKRSTIQAVSLSGINFLPKWFSRVLRSKRHLMVSSFYFVISFEPPSPTNASFALETLVVGPNVLEHHPPMRVLNQLLQPSGMTSNLRFLDIAIDGGTASRDEIPLLISFCSMSLEQLGLQLVPCTGYDVMHREMTLDLESLIDMTSFPLLHTISVSVPICAPGCSHDEHSSDRLLTILRSLADTIPLKSGTDLKIELTIWLNARVPVLYVPSGEFVWSWKILDSHLERLLQGGVQEMDIKILEDPEGVELTKEDLEGVILRTHLRQTSTSDRGTVRISKASELPCWHPAYGSMIL</sequence>
<reference evidence="1 2" key="1">
    <citation type="journal article" date="2019" name="Nat. Ecol. Evol.">
        <title>Megaphylogeny resolves global patterns of mushroom evolution.</title>
        <authorList>
            <person name="Varga T."/>
            <person name="Krizsan K."/>
            <person name="Foldi C."/>
            <person name="Dima B."/>
            <person name="Sanchez-Garcia M."/>
            <person name="Sanchez-Ramirez S."/>
            <person name="Szollosi G.J."/>
            <person name="Szarkandi J.G."/>
            <person name="Papp V."/>
            <person name="Albert L."/>
            <person name="Andreopoulos W."/>
            <person name="Angelini C."/>
            <person name="Antonin V."/>
            <person name="Barry K.W."/>
            <person name="Bougher N.L."/>
            <person name="Buchanan P."/>
            <person name="Buyck B."/>
            <person name="Bense V."/>
            <person name="Catcheside P."/>
            <person name="Chovatia M."/>
            <person name="Cooper J."/>
            <person name="Damon W."/>
            <person name="Desjardin D."/>
            <person name="Finy P."/>
            <person name="Geml J."/>
            <person name="Haridas S."/>
            <person name="Hughes K."/>
            <person name="Justo A."/>
            <person name="Karasinski D."/>
            <person name="Kautmanova I."/>
            <person name="Kiss B."/>
            <person name="Kocsube S."/>
            <person name="Kotiranta H."/>
            <person name="LaButti K.M."/>
            <person name="Lechner B.E."/>
            <person name="Liimatainen K."/>
            <person name="Lipzen A."/>
            <person name="Lukacs Z."/>
            <person name="Mihaltcheva S."/>
            <person name="Morgado L.N."/>
            <person name="Niskanen T."/>
            <person name="Noordeloos M.E."/>
            <person name="Ohm R.A."/>
            <person name="Ortiz-Santana B."/>
            <person name="Ovrebo C."/>
            <person name="Racz N."/>
            <person name="Riley R."/>
            <person name="Savchenko A."/>
            <person name="Shiryaev A."/>
            <person name="Soop K."/>
            <person name="Spirin V."/>
            <person name="Szebenyi C."/>
            <person name="Tomsovsky M."/>
            <person name="Tulloss R.E."/>
            <person name="Uehling J."/>
            <person name="Grigoriev I.V."/>
            <person name="Vagvolgyi C."/>
            <person name="Papp T."/>
            <person name="Martin F.M."/>
            <person name="Miettinen O."/>
            <person name="Hibbett D.S."/>
            <person name="Nagy L.G."/>
        </authorList>
    </citation>
    <scope>NUCLEOTIDE SEQUENCE [LARGE SCALE GENOMIC DNA]</scope>
    <source>
        <strain evidence="1 2">NL-1719</strain>
    </source>
</reference>
<evidence type="ECO:0000313" key="2">
    <source>
        <dbReference type="Proteomes" id="UP000308600"/>
    </source>
</evidence>
<dbReference type="Proteomes" id="UP000308600">
    <property type="component" value="Unassembled WGS sequence"/>
</dbReference>
<name>A0ACD3A840_9AGAR</name>
<gene>
    <name evidence="1" type="ORF">BDN72DRAFT_440661</name>
</gene>
<proteinExistence type="predicted"/>